<keyword evidence="1 2" id="KW-0560">Oxidoreductase</keyword>
<accession>A0A1I7XUT7</accession>
<dbReference type="SUPFAM" id="SSF51735">
    <property type="entry name" value="NAD(P)-binding Rossmann-fold domains"/>
    <property type="match status" value="1"/>
</dbReference>
<feature type="signal peptide" evidence="3">
    <location>
        <begin position="1"/>
        <end position="16"/>
    </location>
</feature>
<dbReference type="PANTHER" id="PTHR10366:SF564">
    <property type="entry name" value="STEROL-4-ALPHA-CARBOXYLATE 3-DEHYDROGENASE, DECARBOXYLATING"/>
    <property type="match status" value="1"/>
</dbReference>
<evidence type="ECO:0000256" key="3">
    <source>
        <dbReference type="SAM" id="SignalP"/>
    </source>
</evidence>
<dbReference type="GO" id="GO:0006694">
    <property type="term" value="P:steroid biosynthetic process"/>
    <property type="evidence" value="ECO:0007669"/>
    <property type="project" value="InterPro"/>
</dbReference>
<organism evidence="5 6">
    <name type="scientific">Heterorhabditis bacteriophora</name>
    <name type="common">Entomopathogenic nematode worm</name>
    <dbReference type="NCBI Taxonomy" id="37862"/>
    <lineage>
        <taxon>Eukaryota</taxon>
        <taxon>Metazoa</taxon>
        <taxon>Ecdysozoa</taxon>
        <taxon>Nematoda</taxon>
        <taxon>Chromadorea</taxon>
        <taxon>Rhabditida</taxon>
        <taxon>Rhabditina</taxon>
        <taxon>Rhabditomorpha</taxon>
        <taxon>Strongyloidea</taxon>
        <taxon>Heterorhabditidae</taxon>
        <taxon>Heterorhabditis</taxon>
    </lineage>
</organism>
<name>A0A1I7XUT7_HETBA</name>
<evidence type="ECO:0000313" key="5">
    <source>
        <dbReference type="Proteomes" id="UP000095283"/>
    </source>
</evidence>
<keyword evidence="3" id="KW-0732">Signal</keyword>
<dbReference type="InterPro" id="IPR050425">
    <property type="entry name" value="NAD(P)_dehydrat-like"/>
</dbReference>
<feature type="chain" id="PRO_5009311484" evidence="3">
    <location>
        <begin position="17"/>
        <end position="343"/>
    </location>
</feature>
<evidence type="ECO:0000256" key="2">
    <source>
        <dbReference type="RuleBase" id="RU004475"/>
    </source>
</evidence>
<dbReference type="WBParaSite" id="Hba_21286">
    <property type="protein sequence ID" value="Hba_21286"/>
    <property type="gene ID" value="Hba_21286"/>
</dbReference>
<dbReference type="InterPro" id="IPR002225">
    <property type="entry name" value="3Beta_OHSteriod_DH/Estase"/>
</dbReference>
<dbReference type="InterPro" id="IPR036291">
    <property type="entry name" value="NAD(P)-bd_dom_sf"/>
</dbReference>
<protein>
    <submittedName>
        <fullName evidence="6">3Beta_HSD domain-containing protein</fullName>
    </submittedName>
</protein>
<evidence type="ECO:0000259" key="4">
    <source>
        <dbReference type="Pfam" id="PF01073"/>
    </source>
</evidence>
<evidence type="ECO:0000313" key="6">
    <source>
        <dbReference type="WBParaSite" id="Hba_21286"/>
    </source>
</evidence>
<dbReference type="AlphaFoldDB" id="A0A1I7XUT7"/>
<dbReference type="Proteomes" id="UP000095283">
    <property type="component" value="Unplaced"/>
</dbReference>
<keyword evidence="5" id="KW-1185">Reference proteome</keyword>
<dbReference type="GO" id="GO:0016616">
    <property type="term" value="F:oxidoreductase activity, acting on the CH-OH group of donors, NAD or NADP as acceptor"/>
    <property type="evidence" value="ECO:0007669"/>
    <property type="project" value="InterPro"/>
</dbReference>
<evidence type="ECO:0000256" key="1">
    <source>
        <dbReference type="ARBA" id="ARBA00023002"/>
    </source>
</evidence>
<sequence length="343" mass="38688">MFLLLVLSGYYTSCISSSITLSPSTDSARDFNTIRVLVACNFTCIEQCEVTINSFWKKYRCSKCLNSCYHSEKLLEMDKIPEDSGLLSFLTVCCANNDSSHNVTIQLDFGVNKLLNNAYAVLEYRIIDNSYSNLPSQWLVSQITKNSSLSLRGLIRSSLYQFRVTLLRGFTILDRRTSSWLAFNESFNGVHTWFLLRVLQVDPVKCLDSQGLLELVEADLMDADCWQKYTKFTIIQNIVVSSCDYIFHVASPFPIVADETCIDTAITGTINVLKAANKEKTVRKVVLTSSCAAVNEGHPQDKVFDETSWTDVNSKSVEYYAKSKTLAEKAAWDYVNQIKDGNK</sequence>
<dbReference type="Pfam" id="PF01073">
    <property type="entry name" value="3Beta_HSD"/>
    <property type="match status" value="1"/>
</dbReference>
<feature type="domain" description="3-beta hydroxysteroid dehydrogenase/isomerase" evidence="4">
    <location>
        <begin position="239"/>
        <end position="340"/>
    </location>
</feature>
<dbReference type="Gene3D" id="3.40.50.720">
    <property type="entry name" value="NAD(P)-binding Rossmann-like Domain"/>
    <property type="match status" value="1"/>
</dbReference>
<dbReference type="PANTHER" id="PTHR10366">
    <property type="entry name" value="NAD DEPENDENT EPIMERASE/DEHYDRATASE"/>
    <property type="match status" value="1"/>
</dbReference>
<comment type="similarity">
    <text evidence="2">Belongs to the 3-beta-HSD family.</text>
</comment>
<reference evidence="6" key="1">
    <citation type="submission" date="2016-11" db="UniProtKB">
        <authorList>
            <consortium name="WormBaseParasite"/>
        </authorList>
    </citation>
    <scope>IDENTIFICATION</scope>
</reference>
<proteinExistence type="inferred from homology"/>